<gene>
    <name evidence="1" type="ORF">LCGC14_2547250</name>
</gene>
<dbReference type="EMBL" id="LAZR01041713">
    <property type="protein sequence ID" value="KKL11298.1"/>
    <property type="molecule type" value="Genomic_DNA"/>
</dbReference>
<sequence length="32" mass="3346">MENCTHPKIDATPLGTAHALGRIEGTVQGVVE</sequence>
<proteinExistence type="predicted"/>
<reference evidence="1" key="1">
    <citation type="journal article" date="2015" name="Nature">
        <title>Complex archaea that bridge the gap between prokaryotes and eukaryotes.</title>
        <authorList>
            <person name="Spang A."/>
            <person name="Saw J.H."/>
            <person name="Jorgensen S.L."/>
            <person name="Zaremba-Niedzwiedzka K."/>
            <person name="Martijn J."/>
            <person name="Lind A.E."/>
            <person name="van Eijk R."/>
            <person name="Schleper C."/>
            <person name="Guy L."/>
            <person name="Ettema T.J."/>
        </authorList>
    </citation>
    <scope>NUCLEOTIDE SEQUENCE</scope>
</reference>
<name>A0A0F9DH29_9ZZZZ</name>
<accession>A0A0F9DH29</accession>
<dbReference type="AlphaFoldDB" id="A0A0F9DH29"/>
<comment type="caution">
    <text evidence="1">The sequence shown here is derived from an EMBL/GenBank/DDBJ whole genome shotgun (WGS) entry which is preliminary data.</text>
</comment>
<protein>
    <submittedName>
        <fullName evidence="1">Uncharacterized protein</fullName>
    </submittedName>
</protein>
<feature type="non-terminal residue" evidence="1">
    <location>
        <position position="32"/>
    </location>
</feature>
<evidence type="ECO:0000313" key="1">
    <source>
        <dbReference type="EMBL" id="KKL11298.1"/>
    </source>
</evidence>
<organism evidence="1">
    <name type="scientific">marine sediment metagenome</name>
    <dbReference type="NCBI Taxonomy" id="412755"/>
    <lineage>
        <taxon>unclassified sequences</taxon>
        <taxon>metagenomes</taxon>
        <taxon>ecological metagenomes</taxon>
    </lineage>
</organism>